<evidence type="ECO:0000256" key="9">
    <source>
        <dbReference type="ARBA" id="ARBA00022958"/>
    </source>
</evidence>
<dbReference type="PANTHER" id="PTHR12592">
    <property type="entry name" value="ATP-DEPENDENT (S)-NAD(P)H-HYDRATE DEHYDRATASE FAMILY MEMBER"/>
    <property type="match status" value="1"/>
</dbReference>
<evidence type="ECO:0000256" key="5">
    <source>
        <dbReference type="ARBA" id="ARBA00022723"/>
    </source>
</evidence>
<evidence type="ECO:0000256" key="8">
    <source>
        <dbReference type="ARBA" id="ARBA00022857"/>
    </source>
</evidence>
<dbReference type="Gene3D" id="3.40.50.10260">
    <property type="entry name" value="YjeF N-terminal domain"/>
    <property type="match status" value="1"/>
</dbReference>
<keyword evidence="9 18" id="KW-0630">Potassium</keyword>
<dbReference type="SUPFAM" id="SSF53613">
    <property type="entry name" value="Ribokinase-like"/>
    <property type="match status" value="1"/>
</dbReference>
<evidence type="ECO:0000313" key="23">
    <source>
        <dbReference type="Proteomes" id="UP000599688"/>
    </source>
</evidence>
<comment type="similarity">
    <text evidence="17">Belongs to the NnrD/CARKD family.</text>
</comment>
<keyword evidence="23" id="KW-1185">Reference proteome</keyword>
<keyword evidence="13" id="KW-0511">Multifunctional enzyme</keyword>
<dbReference type="GO" id="GO:0046872">
    <property type="term" value="F:metal ion binding"/>
    <property type="evidence" value="ECO:0007669"/>
    <property type="project" value="UniProtKB-UniRule"/>
</dbReference>
<dbReference type="PANTHER" id="PTHR12592:SF0">
    <property type="entry name" value="ATP-DEPENDENT (S)-NAD(P)H-HYDRATE DEHYDRATASE"/>
    <property type="match status" value="1"/>
</dbReference>
<dbReference type="GO" id="GO:0110051">
    <property type="term" value="P:metabolite repair"/>
    <property type="evidence" value="ECO:0007669"/>
    <property type="project" value="TreeGrafter"/>
</dbReference>
<evidence type="ECO:0000256" key="2">
    <source>
        <dbReference type="ARBA" id="ARBA00000909"/>
    </source>
</evidence>
<dbReference type="PIRSF" id="PIRSF017184">
    <property type="entry name" value="Nnr"/>
    <property type="match status" value="1"/>
</dbReference>
<evidence type="ECO:0000256" key="14">
    <source>
        <dbReference type="ARBA" id="ARBA00025153"/>
    </source>
</evidence>
<dbReference type="NCBIfam" id="TIGR00196">
    <property type="entry name" value="yjeF_cterm"/>
    <property type="match status" value="1"/>
</dbReference>
<feature type="binding site" evidence="18">
    <location>
        <position position="128"/>
    </location>
    <ligand>
        <name>K(+)</name>
        <dbReference type="ChEBI" id="CHEBI:29103"/>
    </ligand>
</feature>
<evidence type="ECO:0000256" key="16">
    <source>
        <dbReference type="ARBA" id="ARBA00049209"/>
    </source>
</evidence>
<evidence type="ECO:0000256" key="4">
    <source>
        <dbReference type="ARBA" id="ARBA00009524"/>
    </source>
</evidence>
<dbReference type="InterPro" id="IPR000631">
    <property type="entry name" value="CARKD"/>
</dbReference>
<keyword evidence="5 18" id="KW-0479">Metal-binding</keyword>
<dbReference type="GO" id="GO:0046496">
    <property type="term" value="P:nicotinamide nucleotide metabolic process"/>
    <property type="evidence" value="ECO:0007669"/>
    <property type="project" value="UniProtKB-UniRule"/>
</dbReference>
<sequence>MMKIFDAEQLAKLDQLTLHSQHISSWELMERAAKNALHASLPFLKSKQQNIHVFCGVGNNGGDGLAIAFHLIKHGYNVKVYKVEFSKSASSDFQQNEKRLAEAEILLHTITIANFNEVIIAENDILIDAIFGVGLNRRMPDFVEALVAQFNKSKAFCISIDLPSGLFLNEAIPHGASFVKADVCLTFQLPKLPLLLPENGKYIQQFQIIPIGLAQEAIKNEETQHYFVDADFAKVLYKPRAKFSHKGTYGHALLVGGQVGMLGSILLASKAAIKSGVGKLSVMLPNSGKTNLHTYLPEAMAINHTENNYISFTELTIYDSVGIGVGIGKSAAVVAALAKFLVEANRPILLDADALNIISEHKNLLKSIPKDSILTPHPGELKRLIGGWQNDFEKLTKIKSFVQKYNLIVVAKEAYTCICSAKAFYFNSTGNPGMAKAGSGDVLSGIITSLLAQNYTALNAAILGVFLHGLAGDFALKNESEASLTASDIVDSLGTAFSILTDR</sequence>
<evidence type="ECO:0000256" key="11">
    <source>
        <dbReference type="ARBA" id="ARBA00023235"/>
    </source>
</evidence>
<evidence type="ECO:0000256" key="1">
    <source>
        <dbReference type="ARBA" id="ARBA00000013"/>
    </source>
</evidence>
<keyword evidence="8 17" id="KW-0521">NADP</keyword>
<evidence type="ECO:0000256" key="7">
    <source>
        <dbReference type="ARBA" id="ARBA00022840"/>
    </source>
</evidence>
<comment type="cofactor">
    <cofactor evidence="18 19">
        <name>K(+)</name>
        <dbReference type="ChEBI" id="CHEBI:29103"/>
    </cofactor>
    <text evidence="18 19">Binds 1 potassium ion per subunit.</text>
</comment>
<dbReference type="NCBIfam" id="TIGR00197">
    <property type="entry name" value="yjeF_nterm"/>
    <property type="match status" value="1"/>
</dbReference>
<evidence type="ECO:0000256" key="10">
    <source>
        <dbReference type="ARBA" id="ARBA00023027"/>
    </source>
</evidence>
<dbReference type="GO" id="GO:0052855">
    <property type="term" value="F:ADP-dependent NAD(P)H-hydrate dehydratase activity"/>
    <property type="evidence" value="ECO:0007669"/>
    <property type="project" value="UniProtKB-UniRule"/>
</dbReference>
<comment type="catalytic activity">
    <reaction evidence="1 18 19">
        <text>(6R)-NADHX = (6S)-NADHX</text>
        <dbReference type="Rhea" id="RHEA:32215"/>
        <dbReference type="ChEBI" id="CHEBI:64074"/>
        <dbReference type="ChEBI" id="CHEBI:64075"/>
        <dbReference type="EC" id="5.1.99.6"/>
    </reaction>
</comment>
<feature type="binding site" evidence="17">
    <location>
        <position position="441"/>
    </location>
    <ligand>
        <name>(6S)-NADPHX</name>
        <dbReference type="ChEBI" id="CHEBI:64076"/>
    </ligand>
</feature>
<dbReference type="RefSeq" id="WP_229737167.1">
    <property type="nucleotide sequence ID" value="NZ_BMGL01000003.1"/>
</dbReference>
<comment type="caution">
    <text evidence="17">Lacks conserved residue(s) required for the propagation of feature annotation.</text>
</comment>
<feature type="binding site" evidence="18">
    <location>
        <position position="161"/>
    </location>
    <ligand>
        <name>(6S)-NADPHX</name>
        <dbReference type="ChEBI" id="CHEBI:64076"/>
    </ligand>
</feature>
<evidence type="ECO:0000256" key="19">
    <source>
        <dbReference type="PIRNR" id="PIRNR017184"/>
    </source>
</evidence>
<dbReference type="PROSITE" id="PS01050">
    <property type="entry name" value="YJEF_C_2"/>
    <property type="match status" value="1"/>
</dbReference>
<feature type="binding site" evidence="17">
    <location>
        <position position="440"/>
    </location>
    <ligand>
        <name>AMP</name>
        <dbReference type="ChEBI" id="CHEBI:456215"/>
    </ligand>
</feature>
<dbReference type="Pfam" id="PF01256">
    <property type="entry name" value="Carb_kinase"/>
    <property type="match status" value="1"/>
</dbReference>
<keyword evidence="6 17" id="KW-0547">Nucleotide-binding</keyword>
<organism evidence="22 23">
    <name type="scientific">Psychroflexus salis</name>
    <dbReference type="NCBI Taxonomy" id="1526574"/>
    <lineage>
        <taxon>Bacteria</taxon>
        <taxon>Pseudomonadati</taxon>
        <taxon>Bacteroidota</taxon>
        <taxon>Flavobacteriia</taxon>
        <taxon>Flavobacteriales</taxon>
        <taxon>Flavobacteriaceae</taxon>
        <taxon>Psychroflexus</taxon>
    </lineage>
</organism>
<name>A0A917E5Y7_9FLAO</name>
<keyword evidence="11 18" id="KW-0413">Isomerase</keyword>
<dbReference type="SUPFAM" id="SSF64153">
    <property type="entry name" value="YjeF N-terminal domain-like"/>
    <property type="match status" value="1"/>
</dbReference>
<keyword evidence="7 17" id="KW-0067">ATP-binding</keyword>
<dbReference type="PROSITE" id="PS51385">
    <property type="entry name" value="YJEF_N"/>
    <property type="match status" value="1"/>
</dbReference>
<feature type="binding site" evidence="17">
    <location>
        <position position="326"/>
    </location>
    <ligand>
        <name>(6S)-NADPHX</name>
        <dbReference type="ChEBI" id="CHEBI:64076"/>
    </ligand>
</feature>
<comment type="function">
    <text evidence="18">Catalyzes the epimerization of the S- and R-forms of NAD(P)HX, a damaged form of NAD(P)H that is a result of enzymatic or heat-dependent hydration. This is a prerequisite for the S-specific NAD(P)H-hydrate dehydratase to allow the repair of both epimers of NAD(P)HX.</text>
</comment>
<evidence type="ECO:0000259" key="20">
    <source>
        <dbReference type="PROSITE" id="PS51383"/>
    </source>
</evidence>
<evidence type="ECO:0000259" key="21">
    <source>
        <dbReference type="PROSITE" id="PS51385"/>
    </source>
</evidence>
<dbReference type="GO" id="GO:0052856">
    <property type="term" value="F:NAD(P)HX epimerase activity"/>
    <property type="evidence" value="ECO:0007669"/>
    <property type="project" value="UniProtKB-UniRule"/>
</dbReference>
<feature type="binding site" evidence="17">
    <location>
        <position position="377"/>
    </location>
    <ligand>
        <name>(6S)-NADPHX</name>
        <dbReference type="ChEBI" id="CHEBI:64076"/>
    </ligand>
</feature>
<evidence type="ECO:0000256" key="18">
    <source>
        <dbReference type="HAMAP-Rule" id="MF_01966"/>
    </source>
</evidence>
<comment type="catalytic activity">
    <reaction evidence="16 17 19">
        <text>(6S)-NADPHX + ADP = AMP + phosphate + NADPH + H(+)</text>
        <dbReference type="Rhea" id="RHEA:32235"/>
        <dbReference type="ChEBI" id="CHEBI:15378"/>
        <dbReference type="ChEBI" id="CHEBI:43474"/>
        <dbReference type="ChEBI" id="CHEBI:57783"/>
        <dbReference type="ChEBI" id="CHEBI:64076"/>
        <dbReference type="ChEBI" id="CHEBI:456215"/>
        <dbReference type="ChEBI" id="CHEBI:456216"/>
        <dbReference type="EC" id="4.2.1.136"/>
    </reaction>
</comment>
<evidence type="ECO:0000256" key="6">
    <source>
        <dbReference type="ARBA" id="ARBA00022741"/>
    </source>
</evidence>
<dbReference type="CDD" id="cd01171">
    <property type="entry name" value="YXKO-related"/>
    <property type="match status" value="1"/>
</dbReference>
<dbReference type="InterPro" id="IPR029056">
    <property type="entry name" value="Ribokinase-like"/>
</dbReference>
<evidence type="ECO:0000256" key="3">
    <source>
        <dbReference type="ARBA" id="ARBA00006001"/>
    </source>
</evidence>
<evidence type="ECO:0000256" key="15">
    <source>
        <dbReference type="ARBA" id="ARBA00048238"/>
    </source>
</evidence>
<dbReference type="HAMAP" id="MF_01966">
    <property type="entry name" value="NADHX_epimerase"/>
    <property type="match status" value="1"/>
</dbReference>
<comment type="subunit">
    <text evidence="17">Homotetramer.</text>
</comment>
<feature type="binding site" evidence="18">
    <location>
        <position position="60"/>
    </location>
    <ligand>
        <name>K(+)</name>
        <dbReference type="ChEBI" id="CHEBI:29103"/>
    </ligand>
</feature>
<dbReference type="PROSITE" id="PS51383">
    <property type="entry name" value="YJEF_C_3"/>
    <property type="match status" value="1"/>
</dbReference>
<dbReference type="Gene3D" id="3.40.1190.20">
    <property type="match status" value="1"/>
</dbReference>
<feature type="binding site" evidence="18">
    <location>
        <begin position="59"/>
        <end position="63"/>
    </location>
    <ligand>
        <name>(6S)-NADPHX</name>
        <dbReference type="ChEBI" id="CHEBI:64076"/>
    </ligand>
</feature>
<dbReference type="Pfam" id="PF03853">
    <property type="entry name" value="YjeF_N"/>
    <property type="match status" value="1"/>
</dbReference>
<feature type="binding site" evidence="17">
    <location>
        <begin position="412"/>
        <end position="416"/>
    </location>
    <ligand>
        <name>AMP</name>
        <dbReference type="ChEBI" id="CHEBI:456215"/>
    </ligand>
</feature>
<comment type="catalytic activity">
    <reaction evidence="2 18 19">
        <text>(6R)-NADPHX = (6S)-NADPHX</text>
        <dbReference type="Rhea" id="RHEA:32227"/>
        <dbReference type="ChEBI" id="CHEBI:64076"/>
        <dbReference type="ChEBI" id="CHEBI:64077"/>
        <dbReference type="EC" id="5.1.99.6"/>
    </reaction>
</comment>
<keyword evidence="12 17" id="KW-0456">Lyase</keyword>
<evidence type="ECO:0000256" key="12">
    <source>
        <dbReference type="ARBA" id="ARBA00023239"/>
    </source>
</evidence>
<comment type="caution">
    <text evidence="22">The sequence shown here is derived from an EMBL/GenBank/DDBJ whole genome shotgun (WGS) entry which is preliminary data.</text>
</comment>
<dbReference type="GO" id="GO:0005524">
    <property type="term" value="F:ATP binding"/>
    <property type="evidence" value="ECO:0007669"/>
    <property type="project" value="UniProtKB-UniRule"/>
</dbReference>
<feature type="binding site" evidence="18">
    <location>
        <begin position="132"/>
        <end position="138"/>
    </location>
    <ligand>
        <name>(6S)-NADPHX</name>
        <dbReference type="ChEBI" id="CHEBI:64076"/>
    </ligand>
</feature>
<comment type="similarity">
    <text evidence="18">Belongs to the NnrE/AIBP family.</text>
</comment>
<dbReference type="EMBL" id="BMGL01000003">
    <property type="protein sequence ID" value="GGE08007.1"/>
    <property type="molecule type" value="Genomic_DNA"/>
</dbReference>
<comment type="catalytic activity">
    <reaction evidence="15 17 19">
        <text>(6S)-NADHX + ADP = AMP + phosphate + NADH + H(+)</text>
        <dbReference type="Rhea" id="RHEA:32223"/>
        <dbReference type="ChEBI" id="CHEBI:15378"/>
        <dbReference type="ChEBI" id="CHEBI:43474"/>
        <dbReference type="ChEBI" id="CHEBI:57945"/>
        <dbReference type="ChEBI" id="CHEBI:64074"/>
        <dbReference type="ChEBI" id="CHEBI:456215"/>
        <dbReference type="ChEBI" id="CHEBI:456216"/>
        <dbReference type="EC" id="4.2.1.136"/>
    </reaction>
</comment>
<dbReference type="EC" id="4.2.1.136" evidence="19"/>
<reference evidence="22 23" key="1">
    <citation type="journal article" date="2014" name="Int. J. Syst. Evol. Microbiol.">
        <title>Complete genome sequence of Corynebacterium casei LMG S-19264T (=DSM 44701T), isolated from a smear-ripened cheese.</title>
        <authorList>
            <consortium name="US DOE Joint Genome Institute (JGI-PGF)"/>
            <person name="Walter F."/>
            <person name="Albersmeier A."/>
            <person name="Kalinowski J."/>
            <person name="Ruckert C."/>
        </authorList>
    </citation>
    <scope>NUCLEOTIDE SEQUENCE [LARGE SCALE GENOMIC DNA]</scope>
    <source>
        <strain evidence="22 23">CGMCC 1.12925</strain>
    </source>
</reference>
<comment type="function">
    <text evidence="17">Catalyzes the dehydration of the S-form of NAD(P)HX at the expense of ADP, which is converted to AMP. Together with NAD(P)HX epimerase, which catalyzes the epimerization of the S- and R-forms, the enzyme allows the repair of both epimers of NAD(P)HX, a damaged form of NAD(P)H that is a result of enzymatic or heat-dependent hydration.</text>
</comment>
<proteinExistence type="inferred from homology"/>
<dbReference type="InterPro" id="IPR036652">
    <property type="entry name" value="YjeF_N_dom_sf"/>
</dbReference>
<keyword evidence="10 17" id="KW-0520">NAD</keyword>
<evidence type="ECO:0000256" key="17">
    <source>
        <dbReference type="HAMAP-Rule" id="MF_01965"/>
    </source>
</evidence>
<feature type="binding site" evidence="18">
    <location>
        <position position="164"/>
    </location>
    <ligand>
        <name>K(+)</name>
        <dbReference type="ChEBI" id="CHEBI:29103"/>
    </ligand>
</feature>
<dbReference type="HAMAP" id="MF_01965">
    <property type="entry name" value="NADHX_dehydratase"/>
    <property type="match status" value="1"/>
</dbReference>
<accession>A0A917E5Y7</accession>
<evidence type="ECO:0000313" key="22">
    <source>
        <dbReference type="EMBL" id="GGE08007.1"/>
    </source>
</evidence>
<feature type="domain" description="YjeF N-terminal" evidence="21">
    <location>
        <begin position="10"/>
        <end position="219"/>
    </location>
</feature>
<dbReference type="Proteomes" id="UP000599688">
    <property type="component" value="Unassembled WGS sequence"/>
</dbReference>
<comment type="similarity">
    <text evidence="3 19">In the N-terminal section; belongs to the NnrE/AIBP family.</text>
</comment>
<dbReference type="InterPro" id="IPR017953">
    <property type="entry name" value="Carbohydrate_kinase_pred_CS"/>
</dbReference>
<comment type="similarity">
    <text evidence="4 19">In the C-terminal section; belongs to the NnrD/CARKD family.</text>
</comment>
<protein>
    <recommendedName>
        <fullName evidence="19">Bifunctional NAD(P)H-hydrate repair enzyme</fullName>
    </recommendedName>
    <alternativeName>
        <fullName evidence="19">Nicotinamide nucleotide repair protein</fullName>
    </alternativeName>
    <domain>
        <recommendedName>
            <fullName evidence="19">ADP-dependent (S)-NAD(P)H-hydrate dehydratase</fullName>
            <ecNumber evidence="19">4.2.1.136</ecNumber>
        </recommendedName>
        <alternativeName>
            <fullName evidence="19">ADP-dependent NAD(P)HX dehydratase</fullName>
        </alternativeName>
    </domain>
    <domain>
        <recommendedName>
            <fullName evidence="19">NAD(P)H-hydrate epimerase</fullName>
            <ecNumber evidence="19">5.1.99.6</ecNumber>
        </recommendedName>
    </domain>
</protein>
<evidence type="ECO:0000256" key="13">
    <source>
        <dbReference type="ARBA" id="ARBA00023268"/>
    </source>
</evidence>
<dbReference type="EC" id="5.1.99.6" evidence="19"/>
<dbReference type="InterPro" id="IPR004443">
    <property type="entry name" value="YjeF_N_dom"/>
</dbReference>
<dbReference type="InterPro" id="IPR030677">
    <property type="entry name" value="Nnr"/>
</dbReference>
<comment type="function">
    <text evidence="14 19">Bifunctional enzyme that catalyzes the epimerization of the S- and R-forms of NAD(P)HX and the dehydration of the S-form of NAD(P)HX at the expense of ADP, which is converted to AMP. This allows the repair of both epimers of NAD(P)HX, a damaged form of NAD(P)H that is a result of enzymatic or heat-dependent hydration.</text>
</comment>
<comment type="cofactor">
    <cofactor evidence="17">
        <name>Mg(2+)</name>
        <dbReference type="ChEBI" id="CHEBI:18420"/>
    </cofactor>
</comment>
<dbReference type="AlphaFoldDB" id="A0A917E5Y7"/>
<feature type="domain" description="YjeF C-terminal" evidence="20">
    <location>
        <begin position="229"/>
        <end position="500"/>
    </location>
</feature>
<gene>
    <name evidence="17" type="primary">nnrD</name>
    <name evidence="18" type="synonym">nnrE</name>
    <name evidence="22" type="ORF">GCM10010831_06980</name>
</gene>